<evidence type="ECO:0000313" key="5">
    <source>
        <dbReference type="Proteomes" id="UP000815677"/>
    </source>
</evidence>
<evidence type="ECO:0000256" key="1">
    <source>
        <dbReference type="SAM" id="MobiDB-lite"/>
    </source>
</evidence>
<keyword evidence="5" id="KW-1185">Reference proteome</keyword>
<proteinExistence type="predicted"/>
<keyword evidence="2" id="KW-1133">Transmembrane helix</keyword>
<keyword evidence="2" id="KW-0812">Transmembrane</keyword>
<name>A0ABQ0MC30_MYCCL</name>
<protein>
    <submittedName>
        <fullName evidence="4">Uncharacterized protein</fullName>
    </submittedName>
</protein>
<evidence type="ECO:0000313" key="4">
    <source>
        <dbReference type="EMBL" id="GAT60859.1"/>
    </source>
</evidence>
<feature type="transmembrane region" description="Helical" evidence="2">
    <location>
        <begin position="766"/>
        <end position="787"/>
    </location>
</feature>
<feature type="transmembrane region" description="Helical" evidence="2">
    <location>
        <begin position="1126"/>
        <end position="1148"/>
    </location>
</feature>
<feature type="transmembrane region" description="Helical" evidence="2">
    <location>
        <begin position="1015"/>
        <end position="1038"/>
    </location>
</feature>
<feature type="signal peptide" evidence="3">
    <location>
        <begin position="1"/>
        <end position="19"/>
    </location>
</feature>
<feature type="transmembrane region" description="Helical" evidence="2">
    <location>
        <begin position="807"/>
        <end position="825"/>
    </location>
</feature>
<dbReference type="InterPro" id="IPR038921">
    <property type="entry name" value="YOR389W-like"/>
</dbReference>
<evidence type="ECO:0000256" key="2">
    <source>
        <dbReference type="SAM" id="Phobius"/>
    </source>
</evidence>
<dbReference type="PANTHER" id="PTHR35204:SF1">
    <property type="entry name" value="ENTEROTOXIN"/>
    <property type="match status" value="1"/>
</dbReference>
<organism evidence="4 5">
    <name type="scientific">Mycena chlorophos</name>
    <name type="common">Agaric fungus</name>
    <name type="synonym">Agaricus chlorophos</name>
    <dbReference type="NCBI Taxonomy" id="658473"/>
    <lineage>
        <taxon>Eukaryota</taxon>
        <taxon>Fungi</taxon>
        <taxon>Dikarya</taxon>
        <taxon>Basidiomycota</taxon>
        <taxon>Agaricomycotina</taxon>
        <taxon>Agaricomycetes</taxon>
        <taxon>Agaricomycetidae</taxon>
        <taxon>Agaricales</taxon>
        <taxon>Marasmiineae</taxon>
        <taxon>Mycenaceae</taxon>
        <taxon>Mycena</taxon>
    </lineage>
</organism>
<feature type="transmembrane region" description="Helical" evidence="2">
    <location>
        <begin position="580"/>
        <end position="601"/>
    </location>
</feature>
<reference evidence="4" key="1">
    <citation type="submission" date="2014-09" db="EMBL/GenBank/DDBJ databases">
        <title>Genome sequence of the luminous mushroom Mycena chlorophos for searching fungal bioluminescence genes.</title>
        <authorList>
            <person name="Tanaka Y."/>
            <person name="Kasuga D."/>
            <person name="Oba Y."/>
            <person name="Hase S."/>
            <person name="Sato K."/>
            <person name="Oba Y."/>
            <person name="Sakakibara Y."/>
        </authorList>
    </citation>
    <scope>NUCLEOTIDE SEQUENCE</scope>
</reference>
<keyword evidence="2" id="KW-0472">Membrane</keyword>
<feature type="transmembrane region" description="Helical" evidence="2">
    <location>
        <begin position="1072"/>
        <end position="1092"/>
    </location>
</feature>
<feature type="region of interest" description="Disordered" evidence="1">
    <location>
        <begin position="212"/>
        <end position="245"/>
    </location>
</feature>
<feature type="chain" id="PRO_5045792076" evidence="3">
    <location>
        <begin position="20"/>
        <end position="1154"/>
    </location>
</feature>
<gene>
    <name evidence="4" type="ORF">MCHLO_16953</name>
</gene>
<dbReference type="EMBL" id="DF849967">
    <property type="protein sequence ID" value="GAT60859.1"/>
    <property type="molecule type" value="Genomic_DNA"/>
</dbReference>
<sequence>MRRRALGAVCVALLAGASQTTFQAPTSWDLNAPPSINATGNLVFDSISSTLTHWAHTRYRNGHNLIPGVVPVGTLLYHGRGNPDVPPAQPDWVATDPEHSYIFCRGQQSGVAGCWHLTLVATRPLRVLYFDGSSAAKMQDGPMDTQDVVGWRKVDPSRYFDERKRIVDLCEWGKQFGVDGYVRMEMDFEIMLCDFTVGVDVVAMANLVSERSWGPGGPGKGPGRRPGEGGPAEPPHGPPSLWERGPQDAAFATAGPVGTWGEVTYAGSWHNRYPGDRRIQLDLTALVSFYDTDLVPSLVPVRFGQERWDHRLLGISDEDIDAVMSRLESFFAAGIPNVDNSGVDWDTLFKVVVDRYADRIEIVQYILNTTTEASALTTSKRAMQQLHIMLTPYLLYSAKPETTGNSWAAPIFKFCATSHTSYIHEAPALYSRLTSSEHLLLNAVDEVNHEICRAMTGMWAQGVTAGLDTVVSAPEGAEKATEEHARAILEEWRTSLAKLVAWLDWSVWIKCRPECSFEEICYLPTWPFRQMDWDSYKHPQPKRVMSRHLKAFIKLNTASFRESNEVLSVHLRTTMSLPQIVLFLFCVVTVAFSSTNFSACLDEVRSGKWGTEGALDNFGHPVANLSQATAVSYSLCVRACGSGSEPFSWNTFSQQFTAWLLPYLALVSQLPFGAKTRLDNLSSMLLTVGSPTTAAYSLALTVLNGHWIAQRFSHLTYPNVKNAVKILSSLQQSPLQVDSDGSLLASLIILPENDEFWEELVDWLNYVHTWSISAVASILWVILAYLFTVIDSFTGTVVTYSTLNANGQAVGSVFLWLLPVVVAWLQISPKCDHTRVHDALRRANKIAFVATPDGGPTLASNVGHRHAISIRKSSGAIHCDEQCTAPVFNYARFIPWTLAVNDVYRAFREASFKLESHQAVHGNTWEHGDRSARVRPANRRGSSTQVAAYVLPVVKPFASEFLDKRNRSRWGPDILSRFILASFLALGLTWGTIGAAICVSYFTPAEGIGCRTGSYILYGVLSTIVWMLLATSSVLAHYSTFTSTFNGRYLHTTATRTAGILSIILRRTGKTLAALNAIWIMVACLLQFSSVWDRCYCNSSVFSLGKNAFNAIDISPADIALMNVPWIGSVALACGCAVLFMAFVNVFINPVLPE</sequence>
<evidence type="ECO:0000256" key="3">
    <source>
        <dbReference type="SAM" id="SignalP"/>
    </source>
</evidence>
<dbReference type="PANTHER" id="PTHR35204">
    <property type="entry name" value="YALI0A21131P"/>
    <property type="match status" value="1"/>
</dbReference>
<feature type="transmembrane region" description="Helical" evidence="2">
    <location>
        <begin position="974"/>
        <end position="1003"/>
    </location>
</feature>
<keyword evidence="3" id="KW-0732">Signal</keyword>
<accession>A0ABQ0MC30</accession>
<dbReference type="Proteomes" id="UP000815677">
    <property type="component" value="Unassembled WGS sequence"/>
</dbReference>